<keyword evidence="3" id="KW-0813">Transport</keyword>
<keyword evidence="10" id="KW-1185">Reference proteome</keyword>
<dbReference type="GO" id="GO:0009279">
    <property type="term" value="C:cell outer membrane"/>
    <property type="evidence" value="ECO:0007669"/>
    <property type="project" value="UniProtKB-SubCell"/>
</dbReference>
<evidence type="ECO:0000256" key="5">
    <source>
        <dbReference type="ARBA" id="ARBA00022692"/>
    </source>
</evidence>
<reference evidence="10" key="1">
    <citation type="submission" date="2016-11" db="EMBL/GenBank/DDBJ databases">
        <authorList>
            <person name="Varghese N."/>
            <person name="Submissions S."/>
        </authorList>
    </citation>
    <scope>NUCLEOTIDE SEQUENCE [LARGE SCALE GENOMIC DNA]</scope>
    <source>
        <strain evidence="10">DSM 26349</strain>
    </source>
</reference>
<gene>
    <name evidence="9" type="ORF">SAMN04487908_1403</name>
</gene>
<comment type="similarity">
    <text evidence="2">Belongs to the outer membrane factor (OMF) (TC 1.B.17) family.</text>
</comment>
<dbReference type="STRING" id="797419.SAMN05216556_1373"/>
<keyword evidence="6" id="KW-0472">Membrane</keyword>
<dbReference type="InterPro" id="IPR051906">
    <property type="entry name" value="TolC-like"/>
</dbReference>
<dbReference type="OrthoDB" id="13803at2"/>
<dbReference type="GO" id="GO:0015562">
    <property type="term" value="F:efflux transmembrane transporter activity"/>
    <property type="evidence" value="ECO:0007669"/>
    <property type="project" value="InterPro"/>
</dbReference>
<evidence type="ECO:0000256" key="6">
    <source>
        <dbReference type="ARBA" id="ARBA00023136"/>
    </source>
</evidence>
<dbReference type="GO" id="GO:0015288">
    <property type="term" value="F:porin activity"/>
    <property type="evidence" value="ECO:0007669"/>
    <property type="project" value="TreeGrafter"/>
</dbReference>
<dbReference type="InterPro" id="IPR003423">
    <property type="entry name" value="OMP_efflux"/>
</dbReference>
<accession>A0A1M6NXM3</accession>
<evidence type="ECO:0000256" key="7">
    <source>
        <dbReference type="ARBA" id="ARBA00023237"/>
    </source>
</evidence>
<dbReference type="AlphaFoldDB" id="A0A1M6NXM3"/>
<dbReference type="RefSeq" id="WP_073221919.1">
    <property type="nucleotide sequence ID" value="NZ_FNNS01000037.1"/>
</dbReference>
<evidence type="ECO:0000313" key="10">
    <source>
        <dbReference type="Proteomes" id="UP000184172"/>
    </source>
</evidence>
<evidence type="ECO:0000256" key="3">
    <source>
        <dbReference type="ARBA" id="ARBA00022448"/>
    </source>
</evidence>
<organism evidence="9 10">
    <name type="scientific">Aequorivita viscosa</name>
    <dbReference type="NCBI Taxonomy" id="797419"/>
    <lineage>
        <taxon>Bacteria</taxon>
        <taxon>Pseudomonadati</taxon>
        <taxon>Bacteroidota</taxon>
        <taxon>Flavobacteriia</taxon>
        <taxon>Flavobacteriales</taxon>
        <taxon>Flavobacteriaceae</taxon>
        <taxon>Aequorivita</taxon>
    </lineage>
</organism>
<evidence type="ECO:0000313" key="9">
    <source>
        <dbReference type="EMBL" id="SHK00391.1"/>
    </source>
</evidence>
<dbReference type="GO" id="GO:1990281">
    <property type="term" value="C:efflux pump complex"/>
    <property type="evidence" value="ECO:0007669"/>
    <property type="project" value="TreeGrafter"/>
</dbReference>
<name>A0A1M6NXM3_9FLAO</name>
<keyword evidence="8" id="KW-0732">Signal</keyword>
<evidence type="ECO:0000256" key="8">
    <source>
        <dbReference type="SAM" id="SignalP"/>
    </source>
</evidence>
<evidence type="ECO:0000256" key="4">
    <source>
        <dbReference type="ARBA" id="ARBA00022452"/>
    </source>
</evidence>
<dbReference type="SUPFAM" id="SSF56954">
    <property type="entry name" value="Outer membrane efflux proteins (OEP)"/>
    <property type="match status" value="1"/>
</dbReference>
<evidence type="ECO:0000256" key="1">
    <source>
        <dbReference type="ARBA" id="ARBA00004442"/>
    </source>
</evidence>
<dbReference type="Gene3D" id="1.20.1600.10">
    <property type="entry name" value="Outer membrane efflux proteins (OEP)"/>
    <property type="match status" value="1"/>
</dbReference>
<feature type="signal peptide" evidence="8">
    <location>
        <begin position="1"/>
        <end position="19"/>
    </location>
</feature>
<dbReference type="Pfam" id="PF02321">
    <property type="entry name" value="OEP"/>
    <property type="match status" value="2"/>
</dbReference>
<comment type="subcellular location">
    <subcellularLocation>
        <location evidence="1">Cell outer membrane</location>
    </subcellularLocation>
</comment>
<keyword evidence="4" id="KW-1134">Transmembrane beta strand</keyword>
<keyword evidence="5" id="KW-0812">Transmembrane</keyword>
<protein>
    <submittedName>
        <fullName evidence="9">Outer membrane protein TolC</fullName>
    </submittedName>
</protein>
<dbReference type="PANTHER" id="PTHR30026">
    <property type="entry name" value="OUTER MEMBRANE PROTEIN TOLC"/>
    <property type="match status" value="1"/>
</dbReference>
<sequence>MKINKFLTLLCFLPAFAFAQQTVPISKTEVLEKVSQQNRKLKIGEQEMLSARGDFNQTRAVFLPNINASHSAMGTTNPLMAFGFKLNQETVTPADFDPSKLNNPSQINMYATKFEVQQPIINVDGIYQRKAAKAKWEATQMQLARTGDYLSLETEKAYMQLQLAYKSVAVLETALNAAEENFRLANNSFKQGYLQQSDVLAVQVRVTEIENQLQYAKSNVINASEYLEVLMNEDVEGVLKPTDSLTIASELVTIENSLDSRADIKAMEFAAEAYRQNHNADKMTFLPRLNAFGSYELYDDQIFQGDANGYLFGAALTWNIFEGSKRFGKMQKSKAEYNKASFELEQYKSESKLEIHKAERMFTDAKNNLRLTEMALEQSEEALRIRKNRFKEGLERTTDLLMAETQFSQKQLEYFNTVFQHNYALAYLQFLTKN</sequence>
<feature type="chain" id="PRO_5009919897" evidence="8">
    <location>
        <begin position="20"/>
        <end position="434"/>
    </location>
</feature>
<dbReference type="EMBL" id="FQYV01000040">
    <property type="protein sequence ID" value="SHK00391.1"/>
    <property type="molecule type" value="Genomic_DNA"/>
</dbReference>
<keyword evidence="7" id="KW-0998">Cell outer membrane</keyword>
<proteinExistence type="inferred from homology"/>
<dbReference type="Proteomes" id="UP000184172">
    <property type="component" value="Unassembled WGS sequence"/>
</dbReference>
<evidence type="ECO:0000256" key="2">
    <source>
        <dbReference type="ARBA" id="ARBA00007613"/>
    </source>
</evidence>
<dbReference type="PANTHER" id="PTHR30026:SF21">
    <property type="entry name" value="SLR1270 PROTEIN"/>
    <property type="match status" value="1"/>
</dbReference>